<feature type="transmembrane region" description="Helical" evidence="1">
    <location>
        <begin position="12"/>
        <end position="33"/>
    </location>
</feature>
<accession>A0A8S5M3Z4</accession>
<proteinExistence type="predicted"/>
<sequence length="35" mass="4133">MEYIAVDIPHYVISLFILFMLIIQNRSYTIALLSM</sequence>
<reference evidence="2" key="1">
    <citation type="journal article" date="2021" name="Proc. Natl. Acad. Sci. U.S.A.">
        <title>A Catalog of Tens of Thousands of Viruses from Human Metagenomes Reveals Hidden Associations with Chronic Diseases.</title>
        <authorList>
            <person name="Tisza M.J."/>
            <person name="Buck C.B."/>
        </authorList>
    </citation>
    <scope>NUCLEOTIDE SEQUENCE</scope>
    <source>
        <strain evidence="2">CtnYE48</strain>
    </source>
</reference>
<evidence type="ECO:0000313" key="2">
    <source>
        <dbReference type="EMBL" id="DAD76948.1"/>
    </source>
</evidence>
<name>A0A8S5M3Z4_9CAUD</name>
<dbReference type="EMBL" id="BK014814">
    <property type="protein sequence ID" value="DAD76948.1"/>
    <property type="molecule type" value="Genomic_DNA"/>
</dbReference>
<evidence type="ECO:0000256" key="1">
    <source>
        <dbReference type="SAM" id="Phobius"/>
    </source>
</evidence>
<keyword evidence="1" id="KW-0472">Membrane</keyword>
<protein>
    <submittedName>
        <fullName evidence="2">Uncharacterized protein</fullName>
    </submittedName>
</protein>
<keyword evidence="1" id="KW-0812">Transmembrane</keyword>
<organism evidence="2">
    <name type="scientific">Podoviridae sp. ctnYE48</name>
    <dbReference type="NCBI Taxonomy" id="2826576"/>
    <lineage>
        <taxon>Viruses</taxon>
        <taxon>Duplodnaviria</taxon>
        <taxon>Heunggongvirae</taxon>
        <taxon>Uroviricota</taxon>
        <taxon>Caudoviricetes</taxon>
    </lineage>
</organism>
<keyword evidence="1" id="KW-1133">Transmembrane helix</keyword>